<dbReference type="RefSeq" id="WP_267774382.1">
    <property type="nucleotide sequence ID" value="NZ_JAPNKE010000002.1"/>
</dbReference>
<gene>
    <name evidence="1" type="ORF">OV079_37360</name>
</gene>
<evidence type="ECO:0000313" key="1">
    <source>
        <dbReference type="EMBL" id="MCY1011134.1"/>
    </source>
</evidence>
<accession>A0A9X3EVM5</accession>
<dbReference type="AlphaFoldDB" id="A0A9X3EVM5"/>
<sequence>MRPAQLTESLAAANALLETHPLAAPRVVAVDGDLLVLEVHHCEGPPPALPAFGRLCFVEPSYVQMPLRLEWGMTLQLFDGDVANLLPSLSSGPIADAHVFVLRAHDGSNPPAFIVAAALRVETA</sequence>
<dbReference type="EMBL" id="JAPNKE010000002">
    <property type="protein sequence ID" value="MCY1011134.1"/>
    <property type="molecule type" value="Genomic_DNA"/>
</dbReference>
<proteinExistence type="predicted"/>
<protein>
    <submittedName>
        <fullName evidence="1">Uncharacterized protein</fullName>
    </submittedName>
</protein>
<organism evidence="1 2">
    <name type="scientific">Nannocystis pusilla</name>
    <dbReference type="NCBI Taxonomy" id="889268"/>
    <lineage>
        <taxon>Bacteria</taxon>
        <taxon>Pseudomonadati</taxon>
        <taxon>Myxococcota</taxon>
        <taxon>Polyangia</taxon>
        <taxon>Nannocystales</taxon>
        <taxon>Nannocystaceae</taxon>
        <taxon>Nannocystis</taxon>
    </lineage>
</organism>
<evidence type="ECO:0000313" key="2">
    <source>
        <dbReference type="Proteomes" id="UP001150924"/>
    </source>
</evidence>
<name>A0A9X3EVM5_9BACT</name>
<dbReference type="Proteomes" id="UP001150924">
    <property type="component" value="Unassembled WGS sequence"/>
</dbReference>
<comment type="caution">
    <text evidence="1">The sequence shown here is derived from an EMBL/GenBank/DDBJ whole genome shotgun (WGS) entry which is preliminary data.</text>
</comment>
<reference evidence="1" key="1">
    <citation type="submission" date="2022-11" db="EMBL/GenBank/DDBJ databases">
        <title>Minimal conservation of predation-associated metabolite biosynthetic gene clusters underscores biosynthetic potential of Myxococcota including descriptions for ten novel species: Archangium lansinium sp. nov., Myxococcus landrumus sp. nov., Nannocystis bai.</title>
        <authorList>
            <person name="Ahearne A."/>
            <person name="Stevens C."/>
            <person name="Phillips K."/>
        </authorList>
    </citation>
    <scope>NUCLEOTIDE SEQUENCE</scope>
    <source>
        <strain evidence="1">Na p29</strain>
    </source>
</reference>
<keyword evidence="2" id="KW-1185">Reference proteome</keyword>